<dbReference type="PANTHER" id="PTHR15462">
    <property type="entry name" value="SERINE PROTEASE"/>
    <property type="match status" value="1"/>
</dbReference>
<organism evidence="3 4">
    <name type="scientific">Luteimonas composti</name>
    <dbReference type="NCBI Taxonomy" id="398257"/>
    <lineage>
        <taxon>Bacteria</taxon>
        <taxon>Pseudomonadati</taxon>
        <taxon>Pseudomonadota</taxon>
        <taxon>Gammaproteobacteria</taxon>
        <taxon>Lysobacterales</taxon>
        <taxon>Lysobacteraceae</taxon>
        <taxon>Luteimonas</taxon>
    </lineage>
</organism>
<dbReference type="RefSeq" id="WP_280941729.1">
    <property type="nucleotide sequence ID" value="NZ_JARYGX010000013.1"/>
</dbReference>
<reference evidence="3" key="2">
    <citation type="submission" date="2023-04" db="EMBL/GenBank/DDBJ databases">
        <authorList>
            <person name="Sun J.-Q."/>
        </authorList>
    </citation>
    <scope>NUCLEOTIDE SEQUENCE</scope>
    <source>
        <strain evidence="3">CC-YY355</strain>
    </source>
</reference>
<dbReference type="SUPFAM" id="SSF50494">
    <property type="entry name" value="Trypsin-like serine proteases"/>
    <property type="match status" value="1"/>
</dbReference>
<accession>A0ABT6MPH9</accession>
<evidence type="ECO:0000256" key="2">
    <source>
        <dbReference type="SAM" id="SignalP"/>
    </source>
</evidence>
<name>A0ABT6MPH9_9GAMM</name>
<reference evidence="3" key="1">
    <citation type="journal article" date="2007" name="Int. J. Syst. Evol. Microbiol.">
        <title>Luteimonas composti sp. nov., a moderately thermophilic bacterium isolated from food waste.</title>
        <authorList>
            <person name="Young C.C."/>
            <person name="Kampfer P."/>
            <person name="Chen W.M."/>
            <person name="Yen W.S."/>
            <person name="Arun A.B."/>
            <person name="Lai W.A."/>
            <person name="Shen F.T."/>
            <person name="Rekha P.D."/>
            <person name="Lin K.Y."/>
            <person name="Chou J.H."/>
        </authorList>
    </citation>
    <scope>NUCLEOTIDE SEQUENCE</scope>
    <source>
        <strain evidence="3">CC-YY355</strain>
    </source>
</reference>
<dbReference type="InterPro" id="IPR050966">
    <property type="entry name" value="Glutamyl_endopeptidase"/>
</dbReference>
<gene>
    <name evidence="3" type="ORF">QF205_05400</name>
</gene>
<protein>
    <submittedName>
        <fullName evidence="3">Trypsin-like peptidase domain-containing protein</fullName>
    </submittedName>
</protein>
<feature type="signal peptide" evidence="2">
    <location>
        <begin position="1"/>
        <end position="34"/>
    </location>
</feature>
<evidence type="ECO:0000313" key="3">
    <source>
        <dbReference type="EMBL" id="MDH7452522.1"/>
    </source>
</evidence>
<sequence>MKSSTTLHASRTTTMQCAAIALIATGSIAGAVQASEKVVRTPQGEVTVLTASSESQRKIPDSAVAHPFATEKQRAAAAPLPWPADARVQPKDAEAALPAPRQPFLDNTRQGGSPLPFADYQARQQFGEAWRRLEALAGTEVEQPAKDSADKDGAHHPYLRYPGNYYTFQWTAAPWNKIGKLYFTTPGGGSSYCTANVASGNSVIITAAHCVYTRGQGFNRNFVFVPADRYGVAPYGRYGWQSATVLNNWISDGGRRWDVAVIRLSGEATTGQPVTNYVGWLGRSWDWGYDQQIYSHGYASNLSTQYTHICAGRSYSSGWEGTDVLVQGCDMTYGSSGGGWLRNYTPNSHAGNHVNGVVSGPHIGDFGNSYVGPRFSSANIVPLCNVAGC</sequence>
<dbReference type="InterPro" id="IPR043504">
    <property type="entry name" value="Peptidase_S1_PA_chymotrypsin"/>
</dbReference>
<evidence type="ECO:0000313" key="4">
    <source>
        <dbReference type="Proteomes" id="UP001160550"/>
    </source>
</evidence>
<keyword evidence="1 2" id="KW-0732">Signal</keyword>
<dbReference type="Proteomes" id="UP001160550">
    <property type="component" value="Unassembled WGS sequence"/>
</dbReference>
<feature type="chain" id="PRO_5045409655" evidence="2">
    <location>
        <begin position="35"/>
        <end position="389"/>
    </location>
</feature>
<dbReference type="InterPro" id="IPR018114">
    <property type="entry name" value="TRYPSIN_HIS"/>
</dbReference>
<comment type="caution">
    <text evidence="3">The sequence shown here is derived from an EMBL/GenBank/DDBJ whole genome shotgun (WGS) entry which is preliminary data.</text>
</comment>
<dbReference type="InterPro" id="IPR009003">
    <property type="entry name" value="Peptidase_S1_PA"/>
</dbReference>
<dbReference type="PANTHER" id="PTHR15462:SF8">
    <property type="entry name" value="SERINE PROTEASE"/>
    <property type="match status" value="1"/>
</dbReference>
<dbReference type="PROSITE" id="PS00134">
    <property type="entry name" value="TRYPSIN_HIS"/>
    <property type="match status" value="1"/>
</dbReference>
<dbReference type="Gene3D" id="2.40.10.10">
    <property type="entry name" value="Trypsin-like serine proteases"/>
    <property type="match status" value="2"/>
</dbReference>
<dbReference type="EMBL" id="JARYGX010000013">
    <property type="protein sequence ID" value="MDH7452522.1"/>
    <property type="molecule type" value="Genomic_DNA"/>
</dbReference>
<keyword evidence="4" id="KW-1185">Reference proteome</keyword>
<proteinExistence type="predicted"/>
<evidence type="ECO:0000256" key="1">
    <source>
        <dbReference type="ARBA" id="ARBA00022729"/>
    </source>
</evidence>